<keyword evidence="1 6" id="KW-0540">Nuclease</keyword>
<dbReference type="EMBL" id="JBHSJJ010000007">
    <property type="protein sequence ID" value="MFC4872690.1"/>
    <property type="molecule type" value="Genomic_DNA"/>
</dbReference>
<dbReference type="SUPFAM" id="SSF52980">
    <property type="entry name" value="Restriction endonuclease-like"/>
    <property type="match status" value="1"/>
</dbReference>
<dbReference type="Proteomes" id="UP001595818">
    <property type="component" value="Unassembled WGS sequence"/>
</dbReference>
<evidence type="ECO:0000256" key="6">
    <source>
        <dbReference type="PIRNR" id="PIRNR018267"/>
    </source>
</evidence>
<gene>
    <name evidence="7" type="ORF">ACFPFU_13420</name>
</gene>
<evidence type="ECO:0000256" key="5">
    <source>
        <dbReference type="ARBA" id="ARBA00023204"/>
    </source>
</evidence>
<comment type="function">
    <text evidence="6">May nick specific sequences that contain T:G mispairs resulting from m5C-deamination.</text>
</comment>
<keyword evidence="3 6" id="KW-0227">DNA damage</keyword>
<dbReference type="EC" id="3.1.-.-" evidence="6"/>
<sequence length="156" mass="18884">MKRYTPHTIKVPKFCEENGFYTTKQRSYNMSRIRGNDTKPELLLKKALWHAGMRHRSNKRRLPGKPDITFIKYKLVIFIDGAFWHGHDWERRKEKIKSNRGFWIPKIERNMQRDGEINAFYLSRDWTVLRFWDFEIKKELGSCVKRVADAYHANHL</sequence>
<keyword evidence="5 6" id="KW-0234">DNA repair</keyword>
<dbReference type="PIRSF" id="PIRSF018267">
    <property type="entry name" value="VSR_endonuc"/>
    <property type="match status" value="1"/>
</dbReference>
<comment type="caution">
    <text evidence="7">The sequence shown here is derived from an EMBL/GenBank/DDBJ whole genome shotgun (WGS) entry which is preliminary data.</text>
</comment>
<keyword evidence="4 6" id="KW-0378">Hydrolase</keyword>
<keyword evidence="8" id="KW-1185">Reference proteome</keyword>
<dbReference type="InterPro" id="IPR011335">
    <property type="entry name" value="Restrct_endonuc-II-like"/>
</dbReference>
<evidence type="ECO:0000313" key="7">
    <source>
        <dbReference type="EMBL" id="MFC4872690.1"/>
    </source>
</evidence>
<evidence type="ECO:0000256" key="2">
    <source>
        <dbReference type="ARBA" id="ARBA00022759"/>
    </source>
</evidence>
<evidence type="ECO:0000313" key="8">
    <source>
        <dbReference type="Proteomes" id="UP001595818"/>
    </source>
</evidence>
<dbReference type="Gene3D" id="3.40.960.10">
    <property type="entry name" value="VSR Endonuclease"/>
    <property type="match status" value="1"/>
</dbReference>
<dbReference type="NCBIfam" id="TIGR00632">
    <property type="entry name" value="vsr"/>
    <property type="match status" value="1"/>
</dbReference>
<dbReference type="GO" id="GO:0004519">
    <property type="term" value="F:endonuclease activity"/>
    <property type="evidence" value="ECO:0007669"/>
    <property type="project" value="UniProtKB-KW"/>
</dbReference>
<protein>
    <recommendedName>
        <fullName evidence="6">Very short patch repair endonuclease</fullName>
        <ecNumber evidence="6">3.1.-.-</ecNumber>
    </recommendedName>
</protein>
<dbReference type="Pfam" id="PF03852">
    <property type="entry name" value="Vsr"/>
    <property type="match status" value="1"/>
</dbReference>
<dbReference type="CDD" id="cd00221">
    <property type="entry name" value="Vsr"/>
    <property type="match status" value="1"/>
</dbReference>
<organism evidence="7 8">
    <name type="scientific">Negadavirga shengliensis</name>
    <dbReference type="NCBI Taxonomy" id="1389218"/>
    <lineage>
        <taxon>Bacteria</taxon>
        <taxon>Pseudomonadati</taxon>
        <taxon>Bacteroidota</taxon>
        <taxon>Cytophagia</taxon>
        <taxon>Cytophagales</taxon>
        <taxon>Cyclobacteriaceae</taxon>
        <taxon>Negadavirga</taxon>
    </lineage>
</organism>
<evidence type="ECO:0000256" key="3">
    <source>
        <dbReference type="ARBA" id="ARBA00022763"/>
    </source>
</evidence>
<comment type="similarity">
    <text evidence="6">Belongs to the vsr family.</text>
</comment>
<proteinExistence type="inferred from homology"/>
<dbReference type="InterPro" id="IPR004603">
    <property type="entry name" value="DNA_mismatch_endonuc_vsr"/>
</dbReference>
<evidence type="ECO:0000256" key="1">
    <source>
        <dbReference type="ARBA" id="ARBA00022722"/>
    </source>
</evidence>
<reference evidence="8" key="1">
    <citation type="journal article" date="2019" name="Int. J. Syst. Evol. Microbiol.">
        <title>The Global Catalogue of Microorganisms (GCM) 10K type strain sequencing project: providing services to taxonomists for standard genome sequencing and annotation.</title>
        <authorList>
            <consortium name="The Broad Institute Genomics Platform"/>
            <consortium name="The Broad Institute Genome Sequencing Center for Infectious Disease"/>
            <person name="Wu L."/>
            <person name="Ma J."/>
        </authorList>
    </citation>
    <scope>NUCLEOTIDE SEQUENCE [LARGE SCALE GENOMIC DNA]</scope>
    <source>
        <strain evidence="8">CGMCC 4.7466</strain>
    </source>
</reference>
<evidence type="ECO:0000256" key="4">
    <source>
        <dbReference type="ARBA" id="ARBA00022801"/>
    </source>
</evidence>
<name>A0ABV9T3B1_9BACT</name>
<keyword evidence="2 6" id="KW-0255">Endonuclease</keyword>
<dbReference type="RefSeq" id="WP_377065273.1">
    <property type="nucleotide sequence ID" value="NZ_JBHSJJ010000007.1"/>
</dbReference>
<accession>A0ABV9T3B1</accession>